<dbReference type="InterPro" id="IPR007202">
    <property type="entry name" value="4Fe-4S_dom"/>
</dbReference>
<keyword evidence="2 10" id="KW-0004">4Fe-4S</keyword>
<evidence type="ECO:0000256" key="5">
    <source>
        <dbReference type="ARBA" id="ARBA00022967"/>
    </source>
</evidence>
<dbReference type="GO" id="GO:0009055">
    <property type="term" value="F:electron transfer activity"/>
    <property type="evidence" value="ECO:0007669"/>
    <property type="project" value="InterPro"/>
</dbReference>
<feature type="binding site" evidence="10">
    <location>
        <position position="181"/>
    </location>
    <ligand>
        <name>[4Fe-4S] cluster</name>
        <dbReference type="ChEBI" id="CHEBI:49883"/>
        <label>2</label>
    </ligand>
</feature>
<keyword evidence="3 10" id="KW-0479">Metal-binding</keyword>
<dbReference type="PROSITE" id="PS00198">
    <property type="entry name" value="4FE4S_FER_1"/>
    <property type="match status" value="1"/>
</dbReference>
<evidence type="ECO:0000256" key="3">
    <source>
        <dbReference type="ARBA" id="ARBA00022723"/>
    </source>
</evidence>
<proteinExistence type="inferred from homology"/>
<reference evidence="15" key="3">
    <citation type="submission" date="2024-03" db="EMBL/GenBank/DDBJ databases">
        <title>The Genome Sequence of Enterococcus sp. DIV0242b.</title>
        <authorList>
            <consortium name="The Broad Institute Genomics Platform"/>
            <consortium name="The Broad Institute Microbial Omics Core"/>
            <consortium name="The Broad Institute Genomic Center for Infectious Diseases"/>
            <person name="Earl A."/>
            <person name="Manson A."/>
            <person name="Gilmore M."/>
            <person name="Schwartman J."/>
            <person name="Shea T."/>
            <person name="Abouelleil A."/>
            <person name="Cao P."/>
            <person name="Chapman S."/>
            <person name="Cusick C."/>
            <person name="Young S."/>
            <person name="Neafsey D."/>
            <person name="Nusbaum C."/>
            <person name="Birren B."/>
        </authorList>
    </citation>
    <scope>NUCLEOTIDE SEQUENCE</scope>
    <source>
        <strain evidence="15">9E7_DIV0242</strain>
    </source>
</reference>
<sequence length="270" mass="27798">MLESIIAPILIVSGIGLISGVGLSIATIIFDKPADKKEEALREILPGINCGACGFTGCDGYAKAMAGEEAGATLCTPGGIDVQTRLSEILGTAVGEYRRTAAFVHCNGTCSHTKEKMNYTGAETCYGASQIFGGPSSCQSGCMGYGDCVAVCAYDAIHVVDGVAIVDEANCVGCLKCIEACPKLLIRMLPAAETSAVVCANHDRGGAVKKLCEVGCISCNKCVRSCPVEAITMEDSLAVIDPELCTNCGNCIEVCPQNCIVEVGTCAKAG</sequence>
<keyword evidence="7 10" id="KW-0408">Iron</keyword>
<evidence type="ECO:0000313" key="14">
    <source>
        <dbReference type="EMBL" id="OTP18922.1"/>
    </source>
</evidence>
<comment type="function">
    <text evidence="10">Part of a membrane-bound complex that couples electron transfer with translocation of ions across the membrane.</text>
</comment>
<evidence type="ECO:0000259" key="13">
    <source>
        <dbReference type="PROSITE" id="PS51656"/>
    </source>
</evidence>
<evidence type="ECO:0000256" key="6">
    <source>
        <dbReference type="ARBA" id="ARBA00022982"/>
    </source>
</evidence>
<reference evidence="14" key="1">
    <citation type="submission" date="2017-05" db="EMBL/GenBank/DDBJ databases">
        <title>The Genome Sequence of Enterococcus sp. 9E7_DIV0242.</title>
        <authorList>
            <consortium name="The Broad Institute Genomics Platform"/>
            <consortium name="The Broad Institute Genomic Center for Infectious Diseases"/>
            <person name="Earl A."/>
            <person name="Manson A."/>
            <person name="Schwartman J."/>
            <person name="Gilmore M."/>
            <person name="Abouelleil A."/>
            <person name="Cao P."/>
            <person name="Chapman S."/>
            <person name="Cusick C."/>
            <person name="Shea T."/>
            <person name="Young S."/>
            <person name="Neafsey D."/>
            <person name="Nusbaum C."/>
            <person name="Birren B."/>
        </authorList>
    </citation>
    <scope>NUCLEOTIDE SEQUENCE [LARGE SCALE GENOMIC DNA]</scope>
    <source>
        <strain evidence="14">9E7_DIV0242</strain>
    </source>
</reference>
<dbReference type="Pfam" id="PF00037">
    <property type="entry name" value="Fer4"/>
    <property type="match status" value="1"/>
</dbReference>
<dbReference type="GO" id="GO:0051539">
    <property type="term" value="F:4 iron, 4 sulfur cluster binding"/>
    <property type="evidence" value="ECO:0007669"/>
    <property type="project" value="UniProtKB-UniRule"/>
</dbReference>
<dbReference type="OrthoDB" id="9794954at2"/>
<dbReference type="InterPro" id="IPR017900">
    <property type="entry name" value="4Fe4S_Fe_S_CS"/>
</dbReference>
<dbReference type="PANTHER" id="PTHR43560">
    <property type="entry name" value="ION-TRANSLOCATING OXIDOREDUCTASE COMPLEX SUBUNIT B"/>
    <property type="match status" value="1"/>
</dbReference>
<evidence type="ECO:0000256" key="7">
    <source>
        <dbReference type="ARBA" id="ARBA00023004"/>
    </source>
</evidence>
<feature type="binding site" evidence="10">
    <location>
        <position position="152"/>
    </location>
    <ligand>
        <name>[4Fe-4S] cluster</name>
        <dbReference type="ChEBI" id="CHEBI:49883"/>
        <label>3</label>
    </ligand>
</feature>
<dbReference type="PANTHER" id="PTHR43560:SF1">
    <property type="entry name" value="ION-TRANSLOCATING OXIDOREDUCTASE COMPLEX SUBUNIT B"/>
    <property type="match status" value="1"/>
</dbReference>
<protein>
    <recommendedName>
        <fullName evidence="10">Ion-translocating oxidoreductase complex subunit B</fullName>
        <ecNumber evidence="10">7.-.-.-</ecNumber>
    </recommendedName>
    <alternativeName>
        <fullName evidence="10">Rnf electron transport complex subunit B</fullName>
    </alternativeName>
</protein>
<dbReference type="Pfam" id="PF04060">
    <property type="entry name" value="FeS"/>
    <property type="match status" value="1"/>
</dbReference>
<dbReference type="EMBL" id="CP147247">
    <property type="protein sequence ID" value="WYJ88987.1"/>
    <property type="molecule type" value="Genomic_DNA"/>
</dbReference>
<feature type="domain" description="4Fe-4S ferredoxin-type" evidence="12">
    <location>
        <begin position="236"/>
        <end position="265"/>
    </location>
</feature>
<dbReference type="Gene3D" id="1.10.15.40">
    <property type="entry name" value="Electron transport complex subunit B, putative Fe-S cluster"/>
    <property type="match status" value="1"/>
</dbReference>
<feature type="transmembrane region" description="Helical" evidence="11">
    <location>
        <begin position="6"/>
        <end position="30"/>
    </location>
</feature>
<feature type="binding site" evidence="10">
    <location>
        <position position="75"/>
    </location>
    <ligand>
        <name>[4Fe-4S] cluster</name>
        <dbReference type="ChEBI" id="CHEBI:49883"/>
        <label>1</label>
    </ligand>
</feature>
<reference evidence="15" key="2">
    <citation type="submission" date="2017-05" db="EMBL/GenBank/DDBJ databases">
        <authorList>
            <consortium name="The Broad Institute Genomics Platform"/>
            <consortium name="The Broad Institute Genomic Center for Infectious Diseases"/>
            <person name="Earl A."/>
            <person name="Manson A."/>
            <person name="Schwartman J."/>
            <person name="Gilmore M."/>
            <person name="Abouelleil A."/>
            <person name="Cao P."/>
            <person name="Chapman S."/>
            <person name="Cusick C."/>
            <person name="Shea T."/>
            <person name="Young S."/>
            <person name="Neafsey D."/>
            <person name="Nusbaum C."/>
            <person name="Birren B."/>
        </authorList>
    </citation>
    <scope>NUCLEOTIDE SEQUENCE</scope>
    <source>
        <strain evidence="15">9E7_DIV0242</strain>
    </source>
</reference>
<evidence type="ECO:0000256" key="2">
    <source>
        <dbReference type="ARBA" id="ARBA00022485"/>
    </source>
</evidence>
<feature type="binding site" evidence="10">
    <location>
        <position position="171"/>
    </location>
    <ligand>
        <name>[4Fe-4S] cluster</name>
        <dbReference type="ChEBI" id="CHEBI:49883"/>
        <label>3</label>
    </ligand>
</feature>
<organism evidence="14">
    <name type="scientific">Candidatus Enterococcus clewellii</name>
    <dbReference type="NCBI Taxonomy" id="1834193"/>
    <lineage>
        <taxon>Bacteria</taxon>
        <taxon>Bacillati</taxon>
        <taxon>Bacillota</taxon>
        <taxon>Bacilli</taxon>
        <taxon>Lactobacillales</taxon>
        <taxon>Enterococcaceae</taxon>
        <taxon>Enterococcus</taxon>
    </lineage>
</organism>
<name>A0A242KCP2_9ENTE</name>
<evidence type="ECO:0000256" key="4">
    <source>
        <dbReference type="ARBA" id="ARBA00022737"/>
    </source>
</evidence>
<evidence type="ECO:0000256" key="10">
    <source>
        <dbReference type="HAMAP-Rule" id="MF_00463"/>
    </source>
</evidence>
<comment type="similarity">
    <text evidence="10">Belongs to the 4Fe4S bacterial-type ferredoxin family. RnfB subfamily.</text>
</comment>
<feature type="domain" description="4Fe-4S ferredoxin-type" evidence="12">
    <location>
        <begin position="206"/>
        <end position="235"/>
    </location>
</feature>
<keyword evidence="11" id="KW-0812">Transmembrane</keyword>
<dbReference type="HAMAP" id="MF_00463">
    <property type="entry name" value="RsxB_RnfB"/>
    <property type="match status" value="1"/>
</dbReference>
<evidence type="ECO:0000256" key="1">
    <source>
        <dbReference type="ARBA" id="ARBA00022448"/>
    </source>
</evidence>
<dbReference type="SUPFAM" id="SSF54862">
    <property type="entry name" value="4Fe-4S ferredoxins"/>
    <property type="match status" value="2"/>
</dbReference>
<keyword evidence="6 10" id="KW-0249">Electron transport</keyword>
<feature type="binding site" evidence="10">
    <location>
        <position position="177"/>
    </location>
    <ligand>
        <name>[4Fe-4S] cluster</name>
        <dbReference type="ChEBI" id="CHEBI:49883"/>
        <label>3</label>
    </ligand>
</feature>
<dbReference type="EMBL" id="NGMM01000001">
    <property type="protein sequence ID" value="OTP18922.1"/>
    <property type="molecule type" value="Genomic_DNA"/>
</dbReference>
<comment type="caution">
    <text evidence="10">Lacks conserved residue(s) required for the propagation of feature annotation.</text>
</comment>
<comment type="cofactor">
    <cofactor evidence="10">
        <name>[4Fe-4S] cluster</name>
        <dbReference type="ChEBI" id="CHEBI:49883"/>
    </cofactor>
    <text evidence="10">Binds 3 [4Fe-4S] clusters.</text>
</comment>
<evidence type="ECO:0000256" key="11">
    <source>
        <dbReference type="SAM" id="Phobius"/>
    </source>
</evidence>
<dbReference type="EC" id="7.-.-.-" evidence="10"/>
<evidence type="ECO:0000259" key="12">
    <source>
        <dbReference type="PROSITE" id="PS51379"/>
    </source>
</evidence>
<dbReference type="NCBIfam" id="TIGR01944">
    <property type="entry name" value="rnfB"/>
    <property type="match status" value="1"/>
</dbReference>
<dbReference type="AlphaFoldDB" id="A0A242KCP2"/>
<evidence type="ECO:0000256" key="8">
    <source>
        <dbReference type="ARBA" id="ARBA00023014"/>
    </source>
</evidence>
<feature type="domain" description="4Fe-4S ferredoxin-type" evidence="12">
    <location>
        <begin position="162"/>
        <end position="191"/>
    </location>
</feature>
<keyword evidence="11" id="KW-1133">Transmembrane helix</keyword>
<feature type="binding site" evidence="10">
    <location>
        <position position="53"/>
    </location>
    <ligand>
        <name>[4Fe-4S] cluster</name>
        <dbReference type="ChEBI" id="CHEBI:49883"/>
        <label>1</label>
    </ligand>
</feature>
<keyword evidence="5 10" id="KW-1278">Translocase</keyword>
<evidence type="ECO:0000256" key="9">
    <source>
        <dbReference type="ARBA" id="ARBA00023136"/>
    </source>
</evidence>
<dbReference type="GO" id="GO:0005886">
    <property type="term" value="C:plasma membrane"/>
    <property type="evidence" value="ECO:0007669"/>
    <property type="project" value="UniProtKB-SubCell"/>
</dbReference>
<keyword evidence="4 10" id="KW-0677">Repeat</keyword>
<feature type="binding site" evidence="10">
    <location>
        <position position="138"/>
    </location>
    <ligand>
        <name>[4Fe-4S] cluster</name>
        <dbReference type="ChEBI" id="CHEBI:49883"/>
        <label>2</label>
    </ligand>
</feature>
<feature type="binding site" evidence="10">
    <location>
        <position position="58"/>
    </location>
    <ligand>
        <name>[4Fe-4S] cluster</name>
        <dbReference type="ChEBI" id="CHEBI:49883"/>
        <label>1</label>
    </ligand>
</feature>
<comment type="subunit">
    <text evidence="10">The complex is composed of six subunits: RnfA, RnfB, RnfC, RnfD, RnfE and RnfG.</text>
</comment>
<dbReference type="CDD" id="cd10549">
    <property type="entry name" value="MtMvhB_like"/>
    <property type="match status" value="1"/>
</dbReference>
<feature type="binding site" evidence="10">
    <location>
        <position position="50"/>
    </location>
    <ligand>
        <name>[4Fe-4S] cluster</name>
        <dbReference type="ChEBI" id="CHEBI:49883"/>
        <label>1</label>
    </ligand>
</feature>
<feature type="binding site" evidence="10">
    <location>
        <position position="148"/>
    </location>
    <ligand>
        <name>[4Fe-4S] cluster</name>
        <dbReference type="ChEBI" id="CHEBI:49883"/>
        <label>2</label>
    </ligand>
</feature>
<dbReference type="GO" id="GO:0046872">
    <property type="term" value="F:metal ion binding"/>
    <property type="evidence" value="ECO:0007669"/>
    <property type="project" value="UniProtKB-KW"/>
</dbReference>
<dbReference type="Gene3D" id="3.30.70.20">
    <property type="match status" value="2"/>
</dbReference>
<keyword evidence="9 10" id="KW-0472">Membrane</keyword>
<keyword evidence="8 10" id="KW-0411">Iron-sulfur</keyword>
<dbReference type="GO" id="GO:0022900">
    <property type="term" value="P:electron transport chain"/>
    <property type="evidence" value="ECO:0007669"/>
    <property type="project" value="UniProtKB-UniRule"/>
</dbReference>
<dbReference type="Pfam" id="PF12838">
    <property type="entry name" value="Fer4_7"/>
    <property type="match status" value="1"/>
</dbReference>
<feature type="binding site" evidence="10">
    <location>
        <position position="174"/>
    </location>
    <ligand>
        <name>[4Fe-4S] cluster</name>
        <dbReference type="ChEBI" id="CHEBI:49883"/>
        <label>3</label>
    </ligand>
</feature>
<keyword evidence="16" id="KW-1185">Reference proteome</keyword>
<dbReference type="InterPro" id="IPR050395">
    <property type="entry name" value="4Fe4S_Ferredoxin_RnfB"/>
</dbReference>
<dbReference type="InterPro" id="IPR010207">
    <property type="entry name" value="Elect_transpt_cplx_RnfB/RsxB"/>
</dbReference>
<keyword evidence="1 10" id="KW-0813">Transport</keyword>
<dbReference type="PROSITE" id="PS51379">
    <property type="entry name" value="4FE4S_FER_2"/>
    <property type="match status" value="3"/>
</dbReference>
<dbReference type="Proteomes" id="UP000195141">
    <property type="component" value="Chromosome"/>
</dbReference>
<dbReference type="InterPro" id="IPR017896">
    <property type="entry name" value="4Fe4S_Fe-S-bd"/>
</dbReference>
<feature type="domain" description="4Fe-4S" evidence="13">
    <location>
        <begin position="32"/>
        <end position="92"/>
    </location>
</feature>
<feature type="binding site" evidence="10">
    <location>
        <position position="142"/>
    </location>
    <ligand>
        <name>[4Fe-4S] cluster</name>
        <dbReference type="ChEBI" id="CHEBI:49883"/>
        <label>2</label>
    </ligand>
</feature>
<feature type="region of interest" description="Hydrophobic" evidence="10">
    <location>
        <begin position="1"/>
        <end position="27"/>
    </location>
</feature>
<accession>A0A242KCP2</accession>
<comment type="subcellular location">
    <subcellularLocation>
        <location evidence="10">Cell membrane</location>
    </subcellularLocation>
</comment>
<keyword evidence="10" id="KW-1003">Cell membrane</keyword>
<evidence type="ECO:0000313" key="15">
    <source>
        <dbReference type="EMBL" id="WYJ88987.1"/>
    </source>
</evidence>
<gene>
    <name evidence="10" type="primary">rnfB</name>
    <name evidence="15" type="ORF">A5888_000706</name>
    <name evidence="14" type="ORF">A5888_000736</name>
</gene>
<dbReference type="PROSITE" id="PS51656">
    <property type="entry name" value="4FE4S"/>
    <property type="match status" value="1"/>
</dbReference>
<evidence type="ECO:0000313" key="16">
    <source>
        <dbReference type="Proteomes" id="UP000195141"/>
    </source>
</evidence>
<dbReference type="RefSeq" id="WP_086347847.1">
    <property type="nucleotide sequence ID" value="NZ_CP147247.1"/>
</dbReference>